<evidence type="ECO:0000313" key="1">
    <source>
        <dbReference type="EMBL" id="KAL3964454.1"/>
    </source>
</evidence>
<gene>
    <name evidence="1" type="ORF">ACCO45_001458</name>
</gene>
<keyword evidence="2" id="KW-1185">Reference proteome</keyword>
<dbReference type="Proteomes" id="UP001638806">
    <property type="component" value="Unassembled WGS sequence"/>
</dbReference>
<proteinExistence type="predicted"/>
<protein>
    <submittedName>
        <fullName evidence="1">Uncharacterized protein</fullName>
    </submittedName>
</protein>
<evidence type="ECO:0000313" key="2">
    <source>
        <dbReference type="Proteomes" id="UP001638806"/>
    </source>
</evidence>
<name>A0ACC4E9N6_PURLI</name>
<reference evidence="1" key="1">
    <citation type="submission" date="2024-12" db="EMBL/GenBank/DDBJ databases">
        <title>Comparative genomics and development of molecular markers within Purpureocillium lilacinum and among Purpureocillium species.</title>
        <authorList>
            <person name="Yeh Z.-Y."/>
            <person name="Ni N.-T."/>
            <person name="Lo P.-H."/>
            <person name="Mushyakhwo K."/>
            <person name="Lin C.-F."/>
            <person name="Nai Y.-S."/>
        </authorList>
    </citation>
    <scope>NUCLEOTIDE SEQUENCE</scope>
    <source>
        <strain evidence="1">NCHU-NPUST-175</strain>
    </source>
</reference>
<comment type="caution">
    <text evidence="1">The sequence shown here is derived from an EMBL/GenBank/DDBJ whole genome shotgun (WGS) entry which is preliminary data.</text>
</comment>
<sequence>MLMIRAKAPSPSSATSPAATRPSRPLALGHPPLDPRRQVGLPLAVLPQHADIDLPTRHPLEEARAQHPLGVPLCQQHAVVAAPPRDATLAQARLHVHLDEQLRVSAHAAHHAVVLAGHARGAVHVVAPHGPQPARRLDGRPEGEVGAVQDARRHVALLERHGLQQRRRLEPDRVSLVGADEPLPAGIVAAPGEGVGLGLSAKRCFSLVATMDCTSARVTCRDLSGPQASCDAVSSGVHTEGFVVTARGITPARATPTTATETHHLVKRGKTLAVQLDARIRSLVP</sequence>
<accession>A0ACC4E9N6</accession>
<organism evidence="1 2">
    <name type="scientific">Purpureocillium lilacinum</name>
    <name type="common">Paecilomyces lilacinus</name>
    <dbReference type="NCBI Taxonomy" id="33203"/>
    <lineage>
        <taxon>Eukaryota</taxon>
        <taxon>Fungi</taxon>
        <taxon>Dikarya</taxon>
        <taxon>Ascomycota</taxon>
        <taxon>Pezizomycotina</taxon>
        <taxon>Sordariomycetes</taxon>
        <taxon>Hypocreomycetidae</taxon>
        <taxon>Hypocreales</taxon>
        <taxon>Ophiocordycipitaceae</taxon>
        <taxon>Purpureocillium</taxon>
    </lineage>
</organism>
<dbReference type="EMBL" id="JBGNUJ010000002">
    <property type="protein sequence ID" value="KAL3964454.1"/>
    <property type="molecule type" value="Genomic_DNA"/>
</dbReference>